<evidence type="ECO:0000256" key="13">
    <source>
        <dbReference type="ARBA" id="ARBA00023136"/>
    </source>
</evidence>
<evidence type="ECO:0000256" key="3">
    <source>
        <dbReference type="ARBA" id="ARBA00008883"/>
    </source>
</evidence>
<comment type="similarity">
    <text evidence="3">Belongs to the etk/wzc family.</text>
</comment>
<dbReference type="Pfam" id="PF02706">
    <property type="entry name" value="Wzz"/>
    <property type="match status" value="1"/>
</dbReference>
<dbReference type="InterPro" id="IPR025669">
    <property type="entry name" value="AAA_dom"/>
</dbReference>
<evidence type="ECO:0000256" key="9">
    <source>
        <dbReference type="ARBA" id="ARBA00022741"/>
    </source>
</evidence>
<dbReference type="InterPro" id="IPR027417">
    <property type="entry name" value="P-loop_NTPase"/>
</dbReference>
<feature type="transmembrane region" description="Helical" evidence="17">
    <location>
        <begin position="37"/>
        <end position="57"/>
    </location>
</feature>
<keyword evidence="13 17" id="KW-0472">Membrane</keyword>
<keyword evidence="10" id="KW-0418">Kinase</keyword>
<evidence type="ECO:0000313" key="20">
    <source>
        <dbReference type="EMBL" id="ANP45450.1"/>
    </source>
</evidence>
<proteinExistence type="inferred from homology"/>
<keyword evidence="8 17" id="KW-0812">Transmembrane</keyword>
<evidence type="ECO:0000256" key="4">
    <source>
        <dbReference type="ARBA" id="ARBA00011903"/>
    </source>
</evidence>
<comment type="similarity">
    <text evidence="2">Belongs to the CpsD/CapB family.</text>
</comment>
<dbReference type="Pfam" id="PF13614">
    <property type="entry name" value="AAA_31"/>
    <property type="match status" value="1"/>
</dbReference>
<keyword evidence="7" id="KW-0808">Transferase</keyword>
<keyword evidence="5" id="KW-1003">Cell membrane</keyword>
<comment type="subcellular location">
    <subcellularLocation>
        <location evidence="1">Cell inner membrane</location>
        <topology evidence="1">Multi-pass membrane protein</topology>
    </subcellularLocation>
</comment>
<dbReference type="SUPFAM" id="SSF52540">
    <property type="entry name" value="P-loop containing nucleoside triphosphate hydrolases"/>
    <property type="match status" value="1"/>
</dbReference>
<sequence>MNVVNKDPALDTRKDTPRGLADMIGLTAAKNMFRRRMWLITIGAAVAAVLTFAVIMLQPRTYTATAMLMVNQPATTAATQISPIDAEVALLRSPALMDELAAALGMQTGGQQTPGLTEDLARAITVTPQPTGIIEITAHSSTAQRAQLIANTYADVYLASQLNMSATDAMSENSWLSRRLAELREDVQTKEDALNTFRLESGIGSPDEVAIEQPIENIAGQLAAAQGELADREARLRQFLDLRSSGAPLDALASAANSATLNSLREREADISRRQEDLENRYLPTHPGVQAIQAERRDVDAQIERELQRTQSSMESELTRARSRVQSLQQARRSRAPAPARANNAASQQRLRDLEQQAQEARSLYESFLERYQNSADQSQLSSPTTRLLSAATLPGQPSSPELRFALLMMLAAGLLVGIGAGLIAELFDQSVKNADDLEAKVGVPSISSIPTISKRLMRQMPPAERHPSGYLVGRPMSAFTESLRVLRTVIVYSKLDVSSKVVAVTSALPDEGKTTISMCLARVAAMSGQKVCVVDCDLRKQSINDVIDIETDVGILQVLAGEAPWRSAIIKDPNSDAHVLPIAASGFTPRDVFGSDAMGNLIDELRAHYDLVILDCAPILAVAETRIVVGRADTTVLIARAGRTPIGAMRAAVAQTEAAGGNILGIALNYVLPRWQSHTDSLYFNESKSYYSVS</sequence>
<evidence type="ECO:0000256" key="1">
    <source>
        <dbReference type="ARBA" id="ARBA00004429"/>
    </source>
</evidence>
<dbReference type="RefSeq" id="WP_066768784.1">
    <property type="nucleotide sequence ID" value="NZ_CP013244.1"/>
</dbReference>
<evidence type="ECO:0000259" key="18">
    <source>
        <dbReference type="Pfam" id="PF02706"/>
    </source>
</evidence>
<keyword evidence="12 17" id="KW-1133">Transmembrane helix</keyword>
<dbReference type="STRING" id="1759059.ATE48_05730"/>
<dbReference type="InParanoid" id="A0A1B1AFW8"/>
<dbReference type="GO" id="GO:0005886">
    <property type="term" value="C:plasma membrane"/>
    <property type="evidence" value="ECO:0007669"/>
    <property type="project" value="UniProtKB-SubCell"/>
</dbReference>
<keyword evidence="9" id="KW-0547">Nucleotide-binding</keyword>
<dbReference type="KEGG" id="cbot:ATE48_05730"/>
<dbReference type="EC" id="2.7.10.2" evidence="4"/>
<evidence type="ECO:0000313" key="21">
    <source>
        <dbReference type="Proteomes" id="UP000092498"/>
    </source>
</evidence>
<feature type="domain" description="Polysaccharide chain length determinant N-terminal" evidence="18">
    <location>
        <begin position="31"/>
        <end position="102"/>
    </location>
</feature>
<reference evidence="20 21" key="1">
    <citation type="submission" date="2015-11" db="EMBL/GenBank/DDBJ databases">
        <title>Whole-Genome Sequence of Candidatus Oderbacter manganicum from the National Park Lower Oder Valley, Germany.</title>
        <authorList>
            <person name="Braun B."/>
            <person name="Liere K."/>
            <person name="Szewzyk U."/>
        </authorList>
    </citation>
    <scope>NUCLEOTIDE SEQUENCE [LARGE SCALE GENOMIC DNA]</scope>
    <source>
        <strain evidence="20 21">OTSz_A_272</strain>
    </source>
</reference>
<evidence type="ECO:0000256" key="14">
    <source>
        <dbReference type="ARBA" id="ARBA00023137"/>
    </source>
</evidence>
<dbReference type="GO" id="GO:0004713">
    <property type="term" value="F:protein tyrosine kinase activity"/>
    <property type="evidence" value="ECO:0007669"/>
    <property type="project" value="TreeGrafter"/>
</dbReference>
<dbReference type="Proteomes" id="UP000092498">
    <property type="component" value="Chromosome"/>
</dbReference>
<evidence type="ECO:0000256" key="17">
    <source>
        <dbReference type="SAM" id="Phobius"/>
    </source>
</evidence>
<dbReference type="InterPro" id="IPR050445">
    <property type="entry name" value="Bact_polysacc_biosynth/exp"/>
</dbReference>
<dbReference type="CDD" id="cd05387">
    <property type="entry name" value="BY-kinase"/>
    <property type="match status" value="1"/>
</dbReference>
<dbReference type="Gene3D" id="3.40.50.300">
    <property type="entry name" value="P-loop containing nucleotide triphosphate hydrolases"/>
    <property type="match status" value="1"/>
</dbReference>
<accession>A0A1B1AFW8</accession>
<evidence type="ECO:0000256" key="10">
    <source>
        <dbReference type="ARBA" id="ARBA00022777"/>
    </source>
</evidence>
<evidence type="ECO:0000256" key="5">
    <source>
        <dbReference type="ARBA" id="ARBA00022475"/>
    </source>
</evidence>
<comment type="catalytic activity">
    <reaction evidence="15">
        <text>L-tyrosyl-[protein] + ATP = O-phospho-L-tyrosyl-[protein] + ADP + H(+)</text>
        <dbReference type="Rhea" id="RHEA:10596"/>
        <dbReference type="Rhea" id="RHEA-COMP:10136"/>
        <dbReference type="Rhea" id="RHEA-COMP:20101"/>
        <dbReference type="ChEBI" id="CHEBI:15378"/>
        <dbReference type="ChEBI" id="CHEBI:30616"/>
        <dbReference type="ChEBI" id="CHEBI:46858"/>
        <dbReference type="ChEBI" id="CHEBI:61978"/>
        <dbReference type="ChEBI" id="CHEBI:456216"/>
        <dbReference type="EC" id="2.7.10.2"/>
    </reaction>
</comment>
<dbReference type="InterPro" id="IPR003856">
    <property type="entry name" value="LPS_length_determ_N"/>
</dbReference>
<feature type="domain" description="AAA" evidence="19">
    <location>
        <begin position="502"/>
        <end position="635"/>
    </location>
</feature>
<dbReference type="InterPro" id="IPR005702">
    <property type="entry name" value="Wzc-like_C"/>
</dbReference>
<evidence type="ECO:0000256" key="15">
    <source>
        <dbReference type="ARBA" id="ARBA00051245"/>
    </source>
</evidence>
<keyword evidence="14" id="KW-0829">Tyrosine-protein kinase</keyword>
<feature type="region of interest" description="Disordered" evidence="16">
    <location>
        <begin position="309"/>
        <end position="356"/>
    </location>
</feature>
<evidence type="ECO:0000256" key="7">
    <source>
        <dbReference type="ARBA" id="ARBA00022679"/>
    </source>
</evidence>
<evidence type="ECO:0000256" key="11">
    <source>
        <dbReference type="ARBA" id="ARBA00022840"/>
    </source>
</evidence>
<evidence type="ECO:0000259" key="19">
    <source>
        <dbReference type="Pfam" id="PF13614"/>
    </source>
</evidence>
<gene>
    <name evidence="20" type="ORF">ATE48_05730</name>
</gene>
<keyword evidence="21" id="KW-1185">Reference proteome</keyword>
<evidence type="ECO:0000256" key="12">
    <source>
        <dbReference type="ARBA" id="ARBA00022989"/>
    </source>
</evidence>
<evidence type="ECO:0000256" key="2">
    <source>
        <dbReference type="ARBA" id="ARBA00007316"/>
    </source>
</evidence>
<dbReference type="FunCoup" id="A0A1B1AFW8">
    <property type="interactions" value="342"/>
</dbReference>
<keyword evidence="6" id="KW-0997">Cell inner membrane</keyword>
<feature type="compositionally biased region" description="Low complexity" evidence="16">
    <location>
        <begin position="324"/>
        <end position="349"/>
    </location>
</feature>
<dbReference type="EMBL" id="CP013244">
    <property type="protein sequence ID" value="ANP45450.1"/>
    <property type="molecule type" value="Genomic_DNA"/>
</dbReference>
<protein>
    <recommendedName>
        <fullName evidence="4">non-specific protein-tyrosine kinase</fullName>
        <ecNumber evidence="4">2.7.10.2</ecNumber>
    </recommendedName>
</protein>
<organism evidence="20 21">
    <name type="scientific">Candidatus Viadribacter manganicus</name>
    <dbReference type="NCBI Taxonomy" id="1759059"/>
    <lineage>
        <taxon>Bacteria</taxon>
        <taxon>Pseudomonadati</taxon>
        <taxon>Pseudomonadota</taxon>
        <taxon>Alphaproteobacteria</taxon>
        <taxon>Hyphomonadales</taxon>
        <taxon>Hyphomonadaceae</taxon>
        <taxon>Candidatus Viadribacter</taxon>
    </lineage>
</organism>
<evidence type="ECO:0000256" key="16">
    <source>
        <dbReference type="SAM" id="MobiDB-lite"/>
    </source>
</evidence>
<dbReference type="PANTHER" id="PTHR32309:SF13">
    <property type="entry name" value="FERRIC ENTEROBACTIN TRANSPORT PROTEIN FEPE"/>
    <property type="match status" value="1"/>
</dbReference>
<keyword evidence="11" id="KW-0067">ATP-binding</keyword>
<name>A0A1B1AFW8_9PROT</name>
<dbReference type="PANTHER" id="PTHR32309">
    <property type="entry name" value="TYROSINE-PROTEIN KINASE"/>
    <property type="match status" value="1"/>
</dbReference>
<evidence type="ECO:0000256" key="6">
    <source>
        <dbReference type="ARBA" id="ARBA00022519"/>
    </source>
</evidence>
<evidence type="ECO:0000256" key="8">
    <source>
        <dbReference type="ARBA" id="ARBA00022692"/>
    </source>
</evidence>
<dbReference type="AlphaFoldDB" id="A0A1B1AFW8"/>